<feature type="compositionally biased region" description="Pro residues" evidence="1">
    <location>
        <begin position="289"/>
        <end position="303"/>
    </location>
</feature>
<dbReference type="InterPro" id="IPR036465">
    <property type="entry name" value="vWFA_dom_sf"/>
</dbReference>
<feature type="region of interest" description="Disordered" evidence="1">
    <location>
        <begin position="172"/>
        <end position="221"/>
    </location>
</feature>
<dbReference type="PANTHER" id="PTHR43473:SF2">
    <property type="entry name" value="MAGNESIUM-CHELATASE SUBUNIT CHLD, CHLOROPLASTIC"/>
    <property type="match status" value="1"/>
</dbReference>
<feature type="domain" description="VWFA" evidence="2">
    <location>
        <begin position="419"/>
        <end position="562"/>
    </location>
</feature>
<evidence type="ECO:0000259" key="2">
    <source>
        <dbReference type="PROSITE" id="PS50234"/>
    </source>
</evidence>
<reference evidence="3 4" key="1">
    <citation type="journal article" date="2015" name="Int. J. Syst. Evol. Microbiol.">
        <title>Sphingomonas hengshuiensis sp. nov., isolated from lake wetland.</title>
        <authorList>
            <person name="Wei S."/>
            <person name="Wang T."/>
            <person name="Liu H."/>
            <person name="Zhang C."/>
            <person name="Guo J."/>
            <person name="Wang Q."/>
            <person name="Liang K."/>
            <person name="Zhang Z."/>
        </authorList>
    </citation>
    <scope>NUCLEOTIDE SEQUENCE [LARGE SCALE GENOMIC DNA]</scope>
    <source>
        <strain evidence="3 4">WHSC-8</strain>
    </source>
</reference>
<gene>
    <name evidence="3" type="ORF">TS85_22870</name>
</gene>
<feature type="region of interest" description="Disordered" evidence="1">
    <location>
        <begin position="287"/>
        <end position="312"/>
    </location>
</feature>
<dbReference type="OrthoDB" id="9775079at2"/>
<dbReference type="KEGG" id="sphi:TS85_22870"/>
<evidence type="ECO:0000256" key="1">
    <source>
        <dbReference type="SAM" id="MobiDB-lite"/>
    </source>
</evidence>
<dbReference type="RefSeq" id="WP_044335349.1">
    <property type="nucleotide sequence ID" value="NZ_CP010836.1"/>
</dbReference>
<evidence type="ECO:0000313" key="3">
    <source>
        <dbReference type="EMBL" id="AJP74029.1"/>
    </source>
</evidence>
<dbReference type="InterPro" id="IPR002035">
    <property type="entry name" value="VWF_A"/>
</dbReference>
<dbReference type="Pfam" id="PF13519">
    <property type="entry name" value="VWA_2"/>
    <property type="match status" value="1"/>
</dbReference>
<dbReference type="PANTHER" id="PTHR43473">
    <property type="entry name" value="MAGNESIUM-CHELATASE SUBUNIT CHLD, CHLOROPLASTIC"/>
    <property type="match status" value="1"/>
</dbReference>
<dbReference type="Pfam" id="PF17863">
    <property type="entry name" value="AAA_lid_2"/>
    <property type="match status" value="1"/>
</dbReference>
<dbReference type="Gene3D" id="3.40.50.410">
    <property type="entry name" value="von Willebrand factor, type A domain"/>
    <property type="match status" value="1"/>
</dbReference>
<feature type="region of interest" description="Disordered" evidence="1">
    <location>
        <begin position="343"/>
        <end position="374"/>
    </location>
</feature>
<dbReference type="EMBL" id="CP010836">
    <property type="protein sequence ID" value="AJP74029.1"/>
    <property type="molecule type" value="Genomic_DNA"/>
</dbReference>
<sequence length="601" mass="61679">MTGAGEDAPDGFPDALLAARLCAIDPGLGGMILRGGGELRDAVIAELRAGLPEGAPVRRIPAHIDDERLLGGLDLTLTLARGAPVSRVGVLAEADGGVVIVPMAERLSDANAGRIAGVIDAGEVVAERDGMAMRSEARFVVVALDEGVEPDERAPVALMERVAFWIELTRSSHPHPSGASRLPPSPNGRGKGPAAAGGGKGEGDALGGTVPRAPPAAHPSPYAGEDILSALVATAATLGIDSARAPLFALRAARASARLARRETITEEDAVLAARLVLAPRATRLPMPEEAPQPEAPPPPPPEGNQGEEEHAPGPIEDVVLAAALAALPKDVLARIAAGGNRRAAPIRAQGAGERRKSPARGRPMGTRAGVPGGGRRLSLIDTLRAAAPWQSVRGREGRILVRRDDLRIRRFESRAEALTIFAVDASGSSALARLAEAKGAVELLLAEAYVKRAQVALVAFRGVSHELLLPPTRSLARARRSLAELPGGGGTPLAAGLNAARELAEAARARGRTPFIVVLTDGRANIAADGSAVRATAEADAEAAARAIGAAGIAAAFVDISARPRPEGAALAAAMRARYLPLPRADAAAMHAAVRAAQRP</sequence>
<dbReference type="SMART" id="SM00327">
    <property type="entry name" value="VWA"/>
    <property type="match status" value="1"/>
</dbReference>
<dbReference type="PROSITE" id="PS50234">
    <property type="entry name" value="VWFA"/>
    <property type="match status" value="1"/>
</dbReference>
<proteinExistence type="predicted"/>
<dbReference type="Gene3D" id="1.10.8.80">
    <property type="entry name" value="Magnesium chelatase subunit I, C-Terminal domain"/>
    <property type="match status" value="1"/>
</dbReference>
<protein>
    <submittedName>
        <fullName evidence="3">Magnesium chelatase</fullName>
    </submittedName>
</protein>
<accession>A0A7U5CUV1</accession>
<dbReference type="InterPro" id="IPR041628">
    <property type="entry name" value="ChlI/MoxR_AAA_lid"/>
</dbReference>
<organism evidence="3 4">
    <name type="scientific">Sphingomonas hengshuiensis</name>
    <dbReference type="NCBI Taxonomy" id="1609977"/>
    <lineage>
        <taxon>Bacteria</taxon>
        <taxon>Pseudomonadati</taxon>
        <taxon>Pseudomonadota</taxon>
        <taxon>Alphaproteobacteria</taxon>
        <taxon>Sphingomonadales</taxon>
        <taxon>Sphingomonadaceae</taxon>
        <taxon>Sphingomonas</taxon>
    </lineage>
</organism>
<reference evidence="3 4" key="2">
    <citation type="submission" date="2015-02" db="EMBL/GenBank/DDBJ databases">
        <title>The complete genome of Sphingomonas hengshuiensis sp. WHSC-8 isolated from soil of Hengshui Lake.</title>
        <authorList>
            <person name="Wei S."/>
            <person name="Guo J."/>
            <person name="Su C."/>
            <person name="Wu R."/>
            <person name="Zhang Z."/>
            <person name="Liang K."/>
            <person name="Li H."/>
            <person name="Wang T."/>
            <person name="Liu H."/>
            <person name="Zhang C."/>
            <person name="Li Z."/>
            <person name="Wang Q."/>
            <person name="Meng J."/>
        </authorList>
    </citation>
    <scope>NUCLEOTIDE SEQUENCE [LARGE SCALE GENOMIC DNA]</scope>
    <source>
        <strain evidence="3 4">WHSC-8</strain>
    </source>
</reference>
<dbReference type="AlphaFoldDB" id="A0A7U5CUV1"/>
<dbReference type="NCBIfam" id="NF009943">
    <property type="entry name" value="PRK13406.1"/>
    <property type="match status" value="1"/>
</dbReference>
<dbReference type="SUPFAM" id="SSF53300">
    <property type="entry name" value="vWA-like"/>
    <property type="match status" value="1"/>
</dbReference>
<dbReference type="Gene3D" id="3.40.50.300">
    <property type="entry name" value="P-loop containing nucleotide triphosphate hydrolases"/>
    <property type="match status" value="1"/>
</dbReference>
<feature type="compositionally biased region" description="Gly residues" evidence="1">
    <location>
        <begin position="189"/>
        <end position="206"/>
    </location>
</feature>
<keyword evidence="4" id="KW-1185">Reference proteome</keyword>
<dbReference type="SUPFAM" id="SSF52540">
    <property type="entry name" value="P-loop containing nucleoside triphosphate hydrolases"/>
    <property type="match status" value="1"/>
</dbReference>
<name>A0A7U5CUV1_9SPHN</name>
<evidence type="ECO:0000313" key="4">
    <source>
        <dbReference type="Proteomes" id="UP000032300"/>
    </source>
</evidence>
<dbReference type="Proteomes" id="UP000032300">
    <property type="component" value="Chromosome"/>
</dbReference>
<dbReference type="InterPro" id="IPR027417">
    <property type="entry name" value="P-loop_NTPase"/>
</dbReference>